<evidence type="ECO:0000256" key="7">
    <source>
        <dbReference type="ARBA" id="ARBA00023136"/>
    </source>
</evidence>
<dbReference type="PANTHER" id="PTHR19139:SF199">
    <property type="entry name" value="MIP17260P"/>
    <property type="match status" value="1"/>
</dbReference>
<keyword evidence="4" id="KW-1003">Cell membrane</keyword>
<evidence type="ECO:0000256" key="6">
    <source>
        <dbReference type="ARBA" id="ARBA00022989"/>
    </source>
</evidence>
<dbReference type="InterPro" id="IPR000425">
    <property type="entry name" value="MIP"/>
</dbReference>
<organism evidence="10">
    <name type="scientific">Acyrthosiphon pisum</name>
    <name type="common">Pea aphid</name>
    <dbReference type="NCBI Taxonomy" id="7029"/>
    <lineage>
        <taxon>Eukaryota</taxon>
        <taxon>Metazoa</taxon>
        <taxon>Ecdysozoa</taxon>
        <taxon>Arthropoda</taxon>
        <taxon>Hexapoda</taxon>
        <taxon>Insecta</taxon>
        <taxon>Pterygota</taxon>
        <taxon>Neoptera</taxon>
        <taxon>Paraneoptera</taxon>
        <taxon>Hemiptera</taxon>
        <taxon>Sternorrhyncha</taxon>
        <taxon>Aphidomorpha</taxon>
        <taxon>Aphidoidea</taxon>
        <taxon>Aphididae</taxon>
        <taxon>Macrosiphini</taxon>
        <taxon>Acyrthosiphon</taxon>
    </lineage>
</organism>
<evidence type="ECO:0000256" key="5">
    <source>
        <dbReference type="ARBA" id="ARBA00022692"/>
    </source>
</evidence>
<evidence type="ECO:0000313" key="10">
    <source>
        <dbReference type="EMBL" id="BAH71068.1"/>
    </source>
</evidence>
<dbReference type="AlphaFoldDB" id="C4WT48"/>
<dbReference type="GO" id="GO:0015267">
    <property type="term" value="F:channel activity"/>
    <property type="evidence" value="ECO:0007669"/>
    <property type="project" value="InterPro"/>
</dbReference>
<protein>
    <submittedName>
        <fullName evidence="10">ACYPI006387 protein</fullName>
    </submittedName>
</protein>
<keyword evidence="3 8" id="KW-0813">Transport</keyword>
<feature type="transmembrane region" description="Helical" evidence="9">
    <location>
        <begin position="56"/>
        <end position="75"/>
    </location>
</feature>
<keyword evidence="6 9" id="KW-1133">Transmembrane helix</keyword>
<reference evidence="10" key="1">
    <citation type="submission" date="2009-06" db="EMBL/GenBank/DDBJ databases">
        <title>A full-length cDNA resource of the pea aphid, Acyrthosiphon pisum.</title>
        <authorList>
            <person name="Shigenobu S."/>
            <person name="Nakabachi A."/>
            <person name="Richards S."/>
        </authorList>
    </citation>
    <scope>NUCLEOTIDE SEQUENCE</scope>
    <source>
        <strain evidence="10">LSR1</strain>
        <tissue evidence="10">Whole body</tissue>
    </source>
</reference>
<evidence type="ECO:0000256" key="2">
    <source>
        <dbReference type="ARBA" id="ARBA00006175"/>
    </source>
</evidence>
<dbReference type="InterPro" id="IPR022357">
    <property type="entry name" value="MIP_CS"/>
</dbReference>
<dbReference type="PRINTS" id="PR00783">
    <property type="entry name" value="MINTRINSICP"/>
</dbReference>
<name>C4WT48_ACYPI</name>
<dbReference type="SUPFAM" id="SSF81338">
    <property type="entry name" value="Aquaporin-like"/>
    <property type="match status" value="1"/>
</dbReference>
<dbReference type="PROSITE" id="PS00221">
    <property type="entry name" value="MIP"/>
    <property type="match status" value="1"/>
</dbReference>
<evidence type="ECO:0000256" key="3">
    <source>
        <dbReference type="ARBA" id="ARBA00022448"/>
    </source>
</evidence>
<comment type="similarity">
    <text evidence="2 8">Belongs to the MIP/aquaporin (TC 1.A.8) family.</text>
</comment>
<dbReference type="GO" id="GO:0005886">
    <property type="term" value="C:plasma membrane"/>
    <property type="evidence" value="ECO:0007669"/>
    <property type="project" value="UniProtKB-SubCell"/>
</dbReference>
<dbReference type="PANTHER" id="PTHR19139">
    <property type="entry name" value="AQUAPORIN TRANSPORTER"/>
    <property type="match status" value="1"/>
</dbReference>
<dbReference type="InterPro" id="IPR034294">
    <property type="entry name" value="Aquaporin_transptr"/>
</dbReference>
<comment type="subcellular location">
    <subcellularLocation>
        <location evidence="1">Cell membrane</location>
        <topology evidence="1">Multi-pass membrane protein</topology>
    </subcellularLocation>
</comment>
<evidence type="ECO:0000256" key="4">
    <source>
        <dbReference type="ARBA" id="ARBA00022475"/>
    </source>
</evidence>
<accession>C4WT48</accession>
<feature type="transmembrane region" description="Helical" evidence="9">
    <location>
        <begin position="22"/>
        <end position="47"/>
    </location>
</feature>
<dbReference type="InterPro" id="IPR023271">
    <property type="entry name" value="Aquaporin-like"/>
</dbReference>
<keyword evidence="7 9" id="KW-0472">Membrane</keyword>
<keyword evidence="5 8" id="KW-0812">Transmembrane</keyword>
<dbReference type="Pfam" id="PF00230">
    <property type="entry name" value="MIP"/>
    <property type="match status" value="1"/>
</dbReference>
<gene>
    <name evidence="10" type="primary">ACYPI006387</name>
</gene>
<dbReference type="EMBL" id="AK340464">
    <property type="protein sequence ID" value="BAH71068.1"/>
    <property type="molecule type" value="mRNA"/>
</dbReference>
<dbReference type="Gene3D" id="1.20.1080.10">
    <property type="entry name" value="Glycerol uptake facilitator protein"/>
    <property type="match status" value="1"/>
</dbReference>
<dbReference type="OrthoDB" id="3222at2759"/>
<evidence type="ECO:0000256" key="8">
    <source>
        <dbReference type="RuleBase" id="RU000477"/>
    </source>
</evidence>
<evidence type="ECO:0000256" key="9">
    <source>
        <dbReference type="SAM" id="Phobius"/>
    </source>
</evidence>
<evidence type="ECO:0000256" key="1">
    <source>
        <dbReference type="ARBA" id="ARBA00004651"/>
    </source>
</evidence>
<proteinExistence type="evidence at transcript level"/>
<sequence>MPRSKVVHGMIAMDDVSDNNKIWRMLFAEFLGTAILLFLGCGSIMWLNGSTNSSDILAISLTFGFTIATLVQIFGQTSGCHINPAVTVSFLVSGQCSFFEICSVHSCTVFGGYSRYLPSRICYSRRSN</sequence>